<evidence type="ECO:0000259" key="1">
    <source>
        <dbReference type="Pfam" id="PF17762"/>
    </source>
</evidence>
<dbReference type="GO" id="GO:0007059">
    <property type="term" value="P:chromosome segregation"/>
    <property type="evidence" value="ECO:0007669"/>
    <property type="project" value="TreeGrafter"/>
</dbReference>
<dbReference type="GO" id="GO:0005694">
    <property type="term" value="C:chromosome"/>
    <property type="evidence" value="ECO:0007669"/>
    <property type="project" value="TreeGrafter"/>
</dbReference>
<gene>
    <name evidence="2" type="ORF">SOIL9_42960</name>
</gene>
<dbReference type="RefSeq" id="WP_162668150.1">
    <property type="nucleotide sequence ID" value="NZ_LR593886.1"/>
</dbReference>
<evidence type="ECO:0000313" key="2">
    <source>
        <dbReference type="EMBL" id="VTR93418.1"/>
    </source>
</evidence>
<sequence>MTALRLITVPLTACDIAYNPRAARAPASCRSLGENIRTHGQKVPIVGFFKSDRFQVADGGCRVEGMRLVGLTEVLALDWGKEPTPADLMMAHASIDLHRQFLPPLDRARLFRSLIDARGCTAKQLARDLSVSDSLVGRYLSLLVLPTDLQERVSTGTLEFSKACVVAQEPDPARQRELATMAPDLPRDALAERARKARPANTAAPKVGRIRIELASGTAVTVSGAGLTLDDAIGATAEAHKKLKQGRDQGLTAKTISRISAERSNATS</sequence>
<reference evidence="2 3" key="1">
    <citation type="submission" date="2019-05" db="EMBL/GenBank/DDBJ databases">
        <authorList>
            <consortium name="Science for Life Laboratories"/>
        </authorList>
    </citation>
    <scope>NUCLEOTIDE SEQUENCE [LARGE SCALE GENOMIC DNA]</scope>
    <source>
        <strain evidence="2">Soil9</strain>
    </source>
</reference>
<dbReference type="InterPro" id="IPR050336">
    <property type="entry name" value="Chromosome_partition/occlusion"/>
</dbReference>
<dbReference type="SUPFAM" id="SSF110849">
    <property type="entry name" value="ParB/Sulfiredoxin"/>
    <property type="match status" value="1"/>
</dbReference>
<feature type="domain" description="ParB/Spo0J HTH" evidence="1">
    <location>
        <begin position="102"/>
        <end position="180"/>
    </location>
</feature>
<dbReference type="InterPro" id="IPR036086">
    <property type="entry name" value="ParB/Sulfiredoxin_sf"/>
</dbReference>
<proteinExistence type="predicted"/>
<name>A0A6P2CWA5_9BACT</name>
<dbReference type="Proteomes" id="UP000464178">
    <property type="component" value="Chromosome"/>
</dbReference>
<accession>A0A6P2CWA5</accession>
<dbReference type="Pfam" id="PF17762">
    <property type="entry name" value="HTH_ParB"/>
    <property type="match status" value="1"/>
</dbReference>
<dbReference type="PANTHER" id="PTHR33375">
    <property type="entry name" value="CHROMOSOME-PARTITIONING PROTEIN PARB-RELATED"/>
    <property type="match status" value="1"/>
</dbReference>
<dbReference type="SUPFAM" id="SSF109709">
    <property type="entry name" value="KorB DNA-binding domain-like"/>
    <property type="match status" value="1"/>
</dbReference>
<dbReference type="EMBL" id="LR593886">
    <property type="protein sequence ID" value="VTR93418.1"/>
    <property type="molecule type" value="Genomic_DNA"/>
</dbReference>
<dbReference type="PANTHER" id="PTHR33375:SF1">
    <property type="entry name" value="CHROMOSOME-PARTITIONING PROTEIN PARB-RELATED"/>
    <property type="match status" value="1"/>
</dbReference>
<evidence type="ECO:0000313" key="3">
    <source>
        <dbReference type="Proteomes" id="UP000464178"/>
    </source>
</evidence>
<dbReference type="Gene3D" id="1.10.10.2830">
    <property type="match status" value="1"/>
</dbReference>
<dbReference type="AlphaFoldDB" id="A0A6P2CWA5"/>
<protein>
    <recommendedName>
        <fullName evidence="1">ParB/Spo0J HTH domain-containing protein</fullName>
    </recommendedName>
</protein>
<dbReference type="InterPro" id="IPR041468">
    <property type="entry name" value="HTH_ParB/Spo0J"/>
</dbReference>
<keyword evidence="3" id="KW-1185">Reference proteome</keyword>
<dbReference type="KEGG" id="gms:SOIL9_42960"/>
<organism evidence="2 3">
    <name type="scientific">Gemmata massiliana</name>
    <dbReference type="NCBI Taxonomy" id="1210884"/>
    <lineage>
        <taxon>Bacteria</taxon>
        <taxon>Pseudomonadati</taxon>
        <taxon>Planctomycetota</taxon>
        <taxon>Planctomycetia</taxon>
        <taxon>Gemmatales</taxon>
        <taxon>Gemmataceae</taxon>
        <taxon>Gemmata</taxon>
    </lineage>
</organism>